<feature type="domain" description="EGF-like" evidence="4">
    <location>
        <begin position="425"/>
        <end position="467"/>
    </location>
</feature>
<feature type="domain" description="EGF-like" evidence="4">
    <location>
        <begin position="1328"/>
        <end position="1368"/>
    </location>
</feature>
<evidence type="ECO:0000256" key="3">
    <source>
        <dbReference type="SAM" id="SignalP"/>
    </source>
</evidence>
<keyword evidence="3" id="KW-0732">Signal</keyword>
<evidence type="ECO:0000256" key="1">
    <source>
        <dbReference type="SAM" id="Coils"/>
    </source>
</evidence>
<dbReference type="PANTHER" id="PTHR15332">
    <property type="entry name" value="PROPROTEIN CONVERTASE SUBTILISIN_KEXIN TYPE 5-LIKE"/>
    <property type="match status" value="1"/>
</dbReference>
<sequence length="3090" mass="351331">MSWLIKLLLISQAIGINDQSDYQYIFGIGTNICPDLHVFMPDMHPHQCVSYASVCKDVTEVKIVTVTNSTQYVCHPRFQPWGAGTPTISGNIIHCGYAYGISLVLEKQIDGHYKYYCKDFTTYTDDYKRCLIFAKYPSLGIYRCQICKRPFYGYLCGEVEKFYDQHTTDPPLMCPDQCLECSLSNNSLKCNVCSPGFAKTSSDDFACQLNCQGHTSCKLSQTKDMIYSEECIVGYKKSFSYCVGPYPPCAIPIQSEIYCGKCFEGFYLVQDFLDKSDFVRCQSFDWHCSPTQQTVEKKLVNGNQQKFRAVCQLCDPGFIPNVDDINFFASCNNVRFSVSQCSLLDLQEKNCIACFQGYALQADGTCIQMQCDSLCSTCLDTNPSYCTTCDVSENKIADNGICLCLTGFGKQQDNCLACTEGYCESCDRKDFYSCNSCKSGKNRILVNKECVCLTGYYDPGNEDQVCLRKFPVIQLVLIVLAEQTKIVLNVQIKAFRIELELRILVLVNLDIQILQFKNLNAEVLPKFNLECHPKCQACFQPADETTNQYCLTCIPGQNRVVSETFQCECEVNAGDLNGTLDVCIICHYTCGNCNGTGHTDCVSCSVSSNRELTTSNECLCKQSYYDDDTENIDCQKCYYTCVTCAKSTEKDACVECPLTRKPSVSGSQFECICDSQNYFDDGFSLLCQQCDINCLTCNGPLSSNCLTCDTNYRLLDLSSCICPQGHYDIGQLECAKCHYSCQLCFDNTLDGCIACSFESNFRILKGNNCKCIDGYYEEDGKAQCKKCSYKCEMCQTGAEKCLSCPLNSLRVIDPVKGCYCPGEYYEKENEVICQVCHFKCKSCNGKSQNNCLSCDSVAFRELKGNECPCQPHYFEMEVQECTSCSALCYECDGNFENCTSCNDDRYLLGNTCKCTTKLNGGIISTFEYNGMIKCQKCHYSCGTCGGIEEGNCITCMDTEQRLQEGNTCVCKEGYFDAGLPACQKCSYQCQGCLKQSERCTSCPDNSFREYIPGFNKCQCIQKYYDDGLSEVCKKCHYSCLRCTEFETKCEICSSEQNRIYNDLFFTCDCNVGYYDIGIEKCQDCHYSCLSCNSGDANSCTSCVQLSDSNRVFYHNTCKCLFGYFDDGKSTQCQQCDIQCLSCAQQSYLCLSCPETRRIETNCKCELGYYDIGLQICSKCNSNCLTCETSSTRCTSCSSNQFRELNLVTFICDCSQGYIEINGICEQCHHSCTTCSQTINKCSSCVQYRKLINNNCICNDGMFESNVDQLCKLCDKTCLTCTNSNQNCLTCSIENFRQFKSGNICECIQGYFENPITLNCEQCSSSCLTCTLLRDNCQSCNSIHNLALVNGKCVCAQSYYFDSLTSSCLQCNITCLECQQSDECTECRLTTRHYSGDQKKCLCNDGYYETNQQHCQSCHFTCNTCENVNTNCLTCLSEYNRILANNNCLCLDGYYDAGIEMCLKCNTLCKTCQTSAFSCLSCYEIEHVRYYSGHQCICKSGYYEQNTEICLKCSNECLTCQGSANYCTSCDTNQNRIDQSIIHKCPCITGFYEDQNQNCQKCHIKCQSCVNESDQCLSCKIQLNSKRLALSQQCNCQEGYFDDGTQLKCQPCSFKCKTCQIEENNCQLCSLIIRINPPTCNCMDGYYEDEQFMCLSCASQCSTCIIEADNCLSCNQGRIGKDCSCIDGYFEIGQLLCAQCAFQCATCQFDPINCQTCKGDRFLEPQCICQLGYFDDQINENCQKCDMTCRECNIIGCITCSGNRILNEDMDCLPPPSSISYDTTPWCSNCEVAVINSYLSDDLSNIIIHFDFPLNPQNFISQFNVNKCLQIFEIEFVKKLGQNSVCYLNPDNNQELLIQLGENQQIEVGETILFKSNALSHIHCDTTLQLYILTSLEMPINPLPPQIQYNVPLHKLNPLADNLVQIKSIKNNGNRKLNSIIWSCQVKAADESPTLNQDLDVLNFAQEYNLQLPKFTLPKDSEITFKIQFENFIHITSYSEFTIQTHSGTFPQINVNVKPSYFVYQTIQIDVSAESLDSSKENPKFQIQINEIDKNPQDSNPSLMNVSLQSNSKEIIHQTIPKYTLSPNSTYTFLVTATNLITNQLQSENFTVNIPLAGFTCQFNNLGMQSIRKDLNLEIKCKDLDTTFDWNNDPNLSILVDCKDIQMNSTCQTYQKQAINVNQTAPNQIIRKNLISAFTVQEWTVTATKFSQTQVFSQIIIYIDDNFPNLDIEFNQGYLMRKINNYELLNFTFIIPFAQKPHLLDLEIAIIYNYEIIEILQPKYISHQFKVFNSIKELQFGDQINIKFSAQYTDNIMPSLNNIKLFLNQPPQCSKLLITNSNNQALSDMVVISSCDQSDDAPYKYQLKLFLRDSDLTLFLEGQSDNSLVLYPFQTLNQFQLQTPSSIDFSKIGILVQVLDNGGSMTQIFEQIAVNPAKINCTSIQFKNMNLQQKISLLFEAMNQNCTELHSQIYLNLQQQPISDDQNENILKFQTLKLYKQSLTSSKTSITSNTSTNERCIDINSTHLFAIQNSNEQEVNLTSKIEGLKENIQNFNKNLKYLRGAKQQFQDLLELNKYTWNEQVFQQYQNSVDCLRGLIYYIDDIYSNFSLINTKNEILYQAIAELLHFIPLIAKDTQNGIMVNKDPVAINGNEITFQIKRRSKSSFNKQFNLEPSIEDFLLDYVQFESLQLQTNPLRFSPDLQELLKIQFNDSKLEIYSQNYYLTQLQNVYNSKFTPYENFSSKYATKFLSYQICLNTTQFIVESEIQCALRTTAGLFYQCHLSRIQNNDSIQLTCECNKFGEIFLLASTNFVIANESVNIQPQNGSPTAPTSENILGLQICMGSLSLISMSIYAVQKYKDYKEEQKVQDSKKIISNPQIDFNLNTLTYQGNFKVFKDKFKQIHQTISLFCYKDQNIQLSYRILDVFSQLNLLLTLAILEFTMLDIQITFFCIFITLNPILVLIMRMIYKIIEAIYRFQRIAAFISQFLLIALLMTPNLITQVLTIMKYVIQNIRIPFLLEQYKIAIIFVGNLIVSQVFLEPLVIFGRIFIYRLIAGSLKKMELNPMFHLMHFFVMHSSLEELFEDFTRI</sequence>
<feature type="domain" description="EGF-like" evidence="4">
    <location>
        <begin position="689"/>
        <end position="721"/>
    </location>
</feature>
<evidence type="ECO:0000256" key="2">
    <source>
        <dbReference type="SAM" id="Phobius"/>
    </source>
</evidence>
<feature type="domain" description="EGF-like" evidence="4">
    <location>
        <begin position="173"/>
        <end position="208"/>
    </location>
</feature>
<dbReference type="PANTHER" id="PTHR15332:SF175">
    <property type="entry name" value="PROPROTEIN CONVERTASE SUBTILISIN_KEXIN TYPE 5-LIKE"/>
    <property type="match status" value="1"/>
</dbReference>
<feature type="domain" description="EGF-like" evidence="4">
    <location>
        <begin position="1041"/>
        <end position="1082"/>
    </location>
</feature>
<dbReference type="InterPro" id="IPR000742">
    <property type="entry name" value="EGF"/>
</dbReference>
<feature type="signal peptide" evidence="3">
    <location>
        <begin position="1"/>
        <end position="15"/>
    </location>
</feature>
<dbReference type="EMBL" id="CAJJDP010000025">
    <property type="protein sequence ID" value="CAD8151299.1"/>
    <property type="molecule type" value="Genomic_DNA"/>
</dbReference>
<evidence type="ECO:0000259" key="4">
    <source>
        <dbReference type="SMART" id="SM00181"/>
    </source>
</evidence>
<reference evidence="5" key="1">
    <citation type="submission" date="2021-01" db="EMBL/GenBank/DDBJ databases">
        <authorList>
            <consortium name="Genoscope - CEA"/>
            <person name="William W."/>
        </authorList>
    </citation>
    <scope>NUCLEOTIDE SEQUENCE</scope>
</reference>
<feature type="transmembrane region" description="Helical" evidence="2">
    <location>
        <begin position="2981"/>
        <end position="3005"/>
    </location>
</feature>
<feature type="domain" description="EGF-like" evidence="4">
    <location>
        <begin position="1705"/>
        <end position="1742"/>
    </location>
</feature>
<dbReference type="CDD" id="cd00064">
    <property type="entry name" value="FU"/>
    <property type="match status" value="1"/>
</dbReference>
<feature type="domain" description="EGF-like" evidence="4">
    <location>
        <begin position="1376"/>
        <end position="1415"/>
    </location>
</feature>
<accession>A0A8S1TJY5</accession>
<feature type="domain" description="EGF-like" evidence="4">
    <location>
        <begin position="1567"/>
        <end position="1609"/>
    </location>
</feature>
<feature type="domain" description="EGF-like" evidence="4">
    <location>
        <begin position="1617"/>
        <end position="1654"/>
    </location>
</feature>
<protein>
    <recommendedName>
        <fullName evidence="4">EGF-like domain-containing protein</fullName>
    </recommendedName>
</protein>
<feature type="domain" description="EGF-like" evidence="4">
    <location>
        <begin position="1655"/>
        <end position="1683"/>
    </location>
</feature>
<keyword evidence="6" id="KW-1185">Reference proteome</keyword>
<organism evidence="5 6">
    <name type="scientific">Paramecium octaurelia</name>
    <dbReference type="NCBI Taxonomy" id="43137"/>
    <lineage>
        <taxon>Eukaryota</taxon>
        <taxon>Sar</taxon>
        <taxon>Alveolata</taxon>
        <taxon>Ciliophora</taxon>
        <taxon>Intramacronucleata</taxon>
        <taxon>Oligohymenophorea</taxon>
        <taxon>Peniculida</taxon>
        <taxon>Parameciidae</taxon>
        <taxon>Paramecium</taxon>
    </lineage>
</organism>
<feature type="domain" description="EGF-like" evidence="4">
    <location>
        <begin position="1515"/>
        <end position="1559"/>
    </location>
</feature>
<feature type="domain" description="EGF-like" evidence="4">
    <location>
        <begin position="1233"/>
        <end position="1271"/>
    </location>
</feature>
<feature type="domain" description="EGF-like" evidence="4">
    <location>
        <begin position="1279"/>
        <end position="1320"/>
    </location>
</feature>
<feature type="coiled-coil region" evidence="1">
    <location>
        <begin position="2530"/>
        <end position="2564"/>
    </location>
</feature>
<feature type="transmembrane region" description="Helical" evidence="2">
    <location>
        <begin position="2948"/>
        <end position="2969"/>
    </location>
</feature>
<feature type="domain" description="EGF-like" evidence="4">
    <location>
        <begin position="1175"/>
        <end position="1225"/>
    </location>
</feature>
<feature type="domain" description="EGF-like" evidence="4">
    <location>
        <begin position="1090"/>
        <end position="1133"/>
    </location>
</feature>
<dbReference type="OrthoDB" id="304166at2759"/>
<feature type="chain" id="PRO_5035937806" description="EGF-like domain-containing protein" evidence="3">
    <location>
        <begin position="16"/>
        <end position="3090"/>
    </location>
</feature>
<feature type="domain" description="EGF-like" evidence="4">
    <location>
        <begin position="370"/>
        <end position="416"/>
    </location>
</feature>
<feature type="domain" description="EGF-like" evidence="4">
    <location>
        <begin position="943"/>
        <end position="983"/>
    </location>
</feature>
<gene>
    <name evidence="5" type="ORF">POCTA_138.1.T0250023</name>
</gene>
<feature type="domain" description="EGF-like" evidence="4">
    <location>
        <begin position="643"/>
        <end position="688"/>
    </location>
</feature>
<evidence type="ECO:0000313" key="5">
    <source>
        <dbReference type="EMBL" id="CAD8151299.1"/>
    </source>
</evidence>
<dbReference type="SMART" id="SM00261">
    <property type="entry name" value="FU"/>
    <property type="match status" value="25"/>
</dbReference>
<keyword evidence="2" id="KW-0472">Membrane</keyword>
<feature type="domain" description="EGF-like" evidence="4">
    <location>
        <begin position="1470"/>
        <end position="1510"/>
    </location>
</feature>
<dbReference type="InterPro" id="IPR006212">
    <property type="entry name" value="Furin_repeat"/>
</dbReference>
<dbReference type="Proteomes" id="UP000683925">
    <property type="component" value="Unassembled WGS sequence"/>
</dbReference>
<name>A0A8S1TJY5_PAROT</name>
<dbReference type="OMA" id="GNTCECR"/>
<proteinExistence type="predicted"/>
<feature type="domain" description="EGF-like" evidence="4">
    <location>
        <begin position="1423"/>
        <end position="1462"/>
    </location>
</feature>
<feature type="domain" description="EGF-like" evidence="4">
    <location>
        <begin position="1134"/>
        <end position="1163"/>
    </location>
</feature>
<feature type="transmembrane region" description="Helical" evidence="2">
    <location>
        <begin position="3025"/>
        <end position="3051"/>
    </location>
</feature>
<evidence type="ECO:0000313" key="6">
    <source>
        <dbReference type="Proteomes" id="UP000683925"/>
    </source>
</evidence>
<keyword evidence="1" id="KW-0175">Coiled coil</keyword>
<keyword evidence="2" id="KW-0812">Transmembrane</keyword>
<comment type="caution">
    <text evidence="5">The sequence shown here is derived from an EMBL/GenBank/DDBJ whole genome shotgun (WGS) entry which is preliminary data.</text>
</comment>
<dbReference type="SMART" id="SM00181">
    <property type="entry name" value="EGF"/>
    <property type="match status" value="21"/>
</dbReference>
<keyword evidence="2" id="KW-1133">Transmembrane helix</keyword>